<dbReference type="EMBL" id="JAODUO010000644">
    <property type="protein sequence ID" value="KAK2176726.1"/>
    <property type="molecule type" value="Genomic_DNA"/>
</dbReference>
<evidence type="ECO:0000256" key="1">
    <source>
        <dbReference type="SAM" id="SignalP"/>
    </source>
</evidence>
<feature type="chain" id="PRO_5042142700" description="Secreted protein" evidence="1">
    <location>
        <begin position="22"/>
        <end position="151"/>
    </location>
</feature>
<feature type="signal peptide" evidence="1">
    <location>
        <begin position="1"/>
        <end position="21"/>
    </location>
</feature>
<keyword evidence="3" id="KW-1185">Reference proteome</keyword>
<dbReference type="Proteomes" id="UP001209878">
    <property type="component" value="Unassembled WGS sequence"/>
</dbReference>
<evidence type="ECO:0008006" key="4">
    <source>
        <dbReference type="Google" id="ProtNLM"/>
    </source>
</evidence>
<protein>
    <recommendedName>
        <fullName evidence="4">Secreted protein</fullName>
    </recommendedName>
</protein>
<sequence>MAILALIILFIVLAVCVRASGATLPYIRERLPLQPRQQKTAPPKAYCIPYDASIITTEIPQHPASLGFGCANPAYSHVSLASQHGSLTDINLDRLSQNWADDDIDDEIPWEGLLPDDSGLHSLAYGDDFDDDSDQPVSVLKEHTMFTDTHV</sequence>
<organism evidence="2 3">
    <name type="scientific">Ridgeia piscesae</name>
    <name type="common">Tubeworm</name>
    <dbReference type="NCBI Taxonomy" id="27915"/>
    <lineage>
        <taxon>Eukaryota</taxon>
        <taxon>Metazoa</taxon>
        <taxon>Spiralia</taxon>
        <taxon>Lophotrochozoa</taxon>
        <taxon>Annelida</taxon>
        <taxon>Polychaeta</taxon>
        <taxon>Sedentaria</taxon>
        <taxon>Canalipalpata</taxon>
        <taxon>Sabellida</taxon>
        <taxon>Siboglinidae</taxon>
        <taxon>Ridgeia</taxon>
    </lineage>
</organism>
<comment type="caution">
    <text evidence="2">The sequence shown here is derived from an EMBL/GenBank/DDBJ whole genome shotgun (WGS) entry which is preliminary data.</text>
</comment>
<name>A0AAD9NQB9_RIDPI</name>
<evidence type="ECO:0000313" key="2">
    <source>
        <dbReference type="EMBL" id="KAK2176726.1"/>
    </source>
</evidence>
<evidence type="ECO:0000313" key="3">
    <source>
        <dbReference type="Proteomes" id="UP001209878"/>
    </source>
</evidence>
<accession>A0AAD9NQB9</accession>
<dbReference type="AlphaFoldDB" id="A0AAD9NQB9"/>
<gene>
    <name evidence="2" type="ORF">NP493_644g05024</name>
</gene>
<proteinExistence type="predicted"/>
<reference evidence="2" key="1">
    <citation type="journal article" date="2023" name="Mol. Biol. Evol.">
        <title>Third-Generation Sequencing Reveals the Adaptive Role of the Epigenome in Three Deep-Sea Polychaetes.</title>
        <authorList>
            <person name="Perez M."/>
            <person name="Aroh O."/>
            <person name="Sun Y."/>
            <person name="Lan Y."/>
            <person name="Juniper S.K."/>
            <person name="Young C.R."/>
            <person name="Angers B."/>
            <person name="Qian P.Y."/>
        </authorList>
    </citation>
    <scope>NUCLEOTIDE SEQUENCE</scope>
    <source>
        <strain evidence="2">R07B-5</strain>
    </source>
</reference>
<keyword evidence="1" id="KW-0732">Signal</keyword>